<dbReference type="Pfam" id="PF14488">
    <property type="entry name" value="DUF4434"/>
    <property type="match status" value="1"/>
</dbReference>
<dbReference type="Gene3D" id="3.20.20.80">
    <property type="entry name" value="Glycosidases"/>
    <property type="match status" value="1"/>
</dbReference>
<comment type="caution">
    <text evidence="2">The sequence shown here is derived from an EMBL/GenBank/DDBJ whole genome shotgun (WGS) entry which is preliminary data.</text>
</comment>
<dbReference type="PROSITE" id="PS51257">
    <property type="entry name" value="PROKAR_LIPOPROTEIN"/>
    <property type="match status" value="1"/>
</dbReference>
<dbReference type="InterPro" id="IPR027849">
    <property type="entry name" value="DUF4434"/>
</dbReference>
<sequence>MAVCRAKQYRKRGRQCLFITLCIVLLIITGCYLTKPKADIGFLYQPLNRDKPITMQEWKTLLVDIQQQRMNSLLIQWSQYGTEKFDGTNGWLAKRIEAWFAQGGTVWFGLYSDPAYFKRIHTQSLSQQADYLNHYFVELEKTYQRWKPWITQHSASIKGFYLPLELSDYDFPTLQQRQQLTALLATQAHNYNKPLMVSLYLSATIDAPAIVQWVEQLTEAGIKVIVQDGSGTQALTEKVRQQYLSLLPSKSGIIREIFKQSSATPFVAQRLPYSYYQQATQQEINRDTYYFSLRYAPFSQGVLKLAD</sequence>
<proteinExistence type="predicted"/>
<evidence type="ECO:0000313" key="2">
    <source>
        <dbReference type="EMBL" id="PSV97836.1"/>
    </source>
</evidence>
<dbReference type="EMBL" id="PYLW01000005">
    <property type="protein sequence ID" value="PSV97836.1"/>
    <property type="molecule type" value="Genomic_DNA"/>
</dbReference>
<gene>
    <name evidence="2" type="ORF">C9I88_07120</name>
</gene>
<feature type="domain" description="DUF4434" evidence="1">
    <location>
        <begin position="41"/>
        <end position="249"/>
    </location>
</feature>
<accession>A0A2T3MMQ6</accession>
<dbReference type="Proteomes" id="UP000241954">
    <property type="component" value="Unassembled WGS sequence"/>
</dbReference>
<reference evidence="2 3" key="1">
    <citation type="submission" date="2018-01" db="EMBL/GenBank/DDBJ databases">
        <title>Whole genome sequencing of Histamine producing bacteria.</title>
        <authorList>
            <person name="Butler K."/>
        </authorList>
    </citation>
    <scope>NUCLEOTIDE SEQUENCE [LARGE SCALE GENOMIC DNA]</scope>
    <source>
        <strain evidence="2 3">NCIMB 13481</strain>
    </source>
</reference>
<name>A0A2T3MMQ6_9GAMM</name>
<evidence type="ECO:0000313" key="3">
    <source>
        <dbReference type="Proteomes" id="UP000241954"/>
    </source>
</evidence>
<protein>
    <recommendedName>
        <fullName evidence="1">DUF4434 domain-containing protein</fullName>
    </recommendedName>
</protein>
<dbReference type="STRING" id="56192.UB38_04580"/>
<dbReference type="AlphaFoldDB" id="A0A2T3MMQ6"/>
<organism evidence="2 3">
    <name type="scientific">Photobacterium iliopiscarium</name>
    <dbReference type="NCBI Taxonomy" id="56192"/>
    <lineage>
        <taxon>Bacteria</taxon>
        <taxon>Pseudomonadati</taxon>
        <taxon>Pseudomonadota</taxon>
        <taxon>Gammaproteobacteria</taxon>
        <taxon>Vibrionales</taxon>
        <taxon>Vibrionaceae</taxon>
        <taxon>Photobacterium</taxon>
    </lineage>
</organism>
<evidence type="ECO:0000259" key="1">
    <source>
        <dbReference type="Pfam" id="PF14488"/>
    </source>
</evidence>
<dbReference type="RefSeq" id="WP_107237077.1">
    <property type="nucleotide sequence ID" value="NZ_PYLW01000005.1"/>
</dbReference>